<evidence type="ECO:0000313" key="5">
    <source>
        <dbReference type="EMBL" id="QGY81052.1"/>
    </source>
</evidence>
<feature type="domain" description="GGDEF" evidence="4">
    <location>
        <begin position="210"/>
        <end position="343"/>
    </location>
</feature>
<dbReference type="InterPro" id="IPR035965">
    <property type="entry name" value="PAS-like_dom_sf"/>
</dbReference>
<dbReference type="InterPro" id="IPR000014">
    <property type="entry name" value="PAS"/>
</dbReference>
<dbReference type="AlphaFoldDB" id="A0A6I6LF64"/>
<dbReference type="Gene3D" id="3.30.450.20">
    <property type="entry name" value="PAS domain"/>
    <property type="match status" value="1"/>
</dbReference>
<feature type="domain" description="EAL" evidence="3">
    <location>
        <begin position="352"/>
        <end position="603"/>
    </location>
</feature>
<keyword evidence="6" id="KW-1185">Reference proteome</keyword>
<dbReference type="SUPFAM" id="SSF141868">
    <property type="entry name" value="EAL domain-like"/>
    <property type="match status" value="1"/>
</dbReference>
<evidence type="ECO:0000256" key="1">
    <source>
        <dbReference type="SAM" id="MobiDB-lite"/>
    </source>
</evidence>
<dbReference type="SMART" id="SM00267">
    <property type="entry name" value="GGDEF"/>
    <property type="match status" value="1"/>
</dbReference>
<dbReference type="SMART" id="SM00091">
    <property type="entry name" value="PAS"/>
    <property type="match status" value="1"/>
</dbReference>
<proteinExistence type="predicted"/>
<reference evidence="6" key="1">
    <citation type="submission" date="2019-01" db="EMBL/GenBank/DDBJ databases">
        <title>Sphingorhabdus lacus sp.nov., isolated from an oligotrophic freshwater lake.</title>
        <authorList>
            <person name="Park M."/>
        </authorList>
    </citation>
    <scope>NUCLEOTIDE SEQUENCE [LARGE SCALE GENOMIC DNA]</scope>
    <source>
        <strain evidence="6">IMCC1753</strain>
    </source>
</reference>
<dbReference type="SUPFAM" id="SSF55073">
    <property type="entry name" value="Nucleotide cyclase"/>
    <property type="match status" value="1"/>
</dbReference>
<gene>
    <name evidence="5" type="ORF">EUU25_10720</name>
</gene>
<dbReference type="InterPro" id="IPR029787">
    <property type="entry name" value="Nucleotide_cyclase"/>
</dbReference>
<dbReference type="Pfam" id="PF13426">
    <property type="entry name" value="PAS_9"/>
    <property type="match status" value="1"/>
</dbReference>
<dbReference type="Proteomes" id="UP000428803">
    <property type="component" value="Chromosome"/>
</dbReference>
<dbReference type="RefSeq" id="WP_158900874.1">
    <property type="nucleotide sequence ID" value="NZ_CP035733.1"/>
</dbReference>
<dbReference type="CDD" id="cd01948">
    <property type="entry name" value="EAL"/>
    <property type="match status" value="1"/>
</dbReference>
<dbReference type="NCBIfam" id="TIGR00254">
    <property type="entry name" value="GGDEF"/>
    <property type="match status" value="1"/>
</dbReference>
<dbReference type="Pfam" id="PF00563">
    <property type="entry name" value="EAL"/>
    <property type="match status" value="1"/>
</dbReference>
<evidence type="ECO:0000259" key="3">
    <source>
        <dbReference type="PROSITE" id="PS50883"/>
    </source>
</evidence>
<dbReference type="PROSITE" id="PS50112">
    <property type="entry name" value="PAS"/>
    <property type="match status" value="1"/>
</dbReference>
<dbReference type="Gene3D" id="3.30.70.270">
    <property type="match status" value="1"/>
</dbReference>
<organism evidence="5 6">
    <name type="scientific">Sphingorhabdus lacus</name>
    <dbReference type="NCBI Taxonomy" id="392610"/>
    <lineage>
        <taxon>Bacteria</taxon>
        <taxon>Pseudomonadati</taxon>
        <taxon>Pseudomonadota</taxon>
        <taxon>Alphaproteobacteria</taxon>
        <taxon>Sphingomonadales</taxon>
        <taxon>Sphingomonadaceae</taxon>
        <taxon>Sphingorhabdus</taxon>
    </lineage>
</organism>
<name>A0A6I6LF64_9SPHN</name>
<dbReference type="PANTHER" id="PTHR44757">
    <property type="entry name" value="DIGUANYLATE CYCLASE DGCP"/>
    <property type="match status" value="1"/>
</dbReference>
<dbReference type="SUPFAM" id="SSF55785">
    <property type="entry name" value="PYP-like sensor domain (PAS domain)"/>
    <property type="match status" value="1"/>
</dbReference>
<feature type="region of interest" description="Disordered" evidence="1">
    <location>
        <begin position="1"/>
        <end position="21"/>
    </location>
</feature>
<dbReference type="SMART" id="SM00052">
    <property type="entry name" value="EAL"/>
    <property type="match status" value="1"/>
</dbReference>
<evidence type="ECO:0000313" key="6">
    <source>
        <dbReference type="Proteomes" id="UP000428803"/>
    </source>
</evidence>
<feature type="domain" description="PAS" evidence="2">
    <location>
        <begin position="66"/>
        <end position="122"/>
    </location>
</feature>
<dbReference type="Pfam" id="PF00990">
    <property type="entry name" value="GGDEF"/>
    <property type="match status" value="1"/>
</dbReference>
<accession>A0A6I6LF64</accession>
<dbReference type="InterPro" id="IPR043128">
    <property type="entry name" value="Rev_trsase/Diguanyl_cyclase"/>
</dbReference>
<dbReference type="InterPro" id="IPR035919">
    <property type="entry name" value="EAL_sf"/>
</dbReference>
<protein>
    <submittedName>
        <fullName evidence="5">GGDEF and EAL domain-containing protein</fullName>
    </submittedName>
</protein>
<dbReference type="InterPro" id="IPR001633">
    <property type="entry name" value="EAL_dom"/>
</dbReference>
<dbReference type="PROSITE" id="PS50883">
    <property type="entry name" value="EAL"/>
    <property type="match status" value="1"/>
</dbReference>
<evidence type="ECO:0000259" key="2">
    <source>
        <dbReference type="PROSITE" id="PS50112"/>
    </source>
</evidence>
<dbReference type="CDD" id="cd01949">
    <property type="entry name" value="GGDEF"/>
    <property type="match status" value="1"/>
</dbReference>
<dbReference type="KEGG" id="slaa:EUU25_10720"/>
<dbReference type="OrthoDB" id="9814202at2"/>
<dbReference type="InterPro" id="IPR000160">
    <property type="entry name" value="GGDEF_dom"/>
</dbReference>
<evidence type="ECO:0000259" key="4">
    <source>
        <dbReference type="PROSITE" id="PS50887"/>
    </source>
</evidence>
<dbReference type="NCBIfam" id="TIGR00229">
    <property type="entry name" value="sensory_box"/>
    <property type="match status" value="1"/>
</dbReference>
<dbReference type="Gene3D" id="3.20.20.450">
    <property type="entry name" value="EAL domain"/>
    <property type="match status" value="1"/>
</dbReference>
<dbReference type="PROSITE" id="PS50887">
    <property type="entry name" value="GGDEF"/>
    <property type="match status" value="1"/>
</dbReference>
<sequence>MAAGKFSWGGGKNSDTPSEGSSSLFGKITARSVAKPAQLAINAIGGTSKDALLLLQNYEESGRGWFWSTDAEGRITYLTESVCELLGQTRDELIGAPFTSLFQQADEAAGHQRTLPFILRKQSKFDDLPLQAAKPGEGEIWWSVSGRPYFHTPDHFGGYRGSGTDITAQRISAKDNSRLATYDSLTGLLNRFRMGKLLETTLSAFKQQRRACSVMLIDLDRFKHVNDTLGHPAGDALLKQVAERLIKVVGDREKIGRLGGDEFQIILQDVDDRGALGDMAEKIIKSLSHPYSVDGSRCIIGASVGIAVSPFDGQSSEELIRNADLALYAAKGGGRGRFRFYSSELLQAAEDRRVLEEDLRDALAKDQIWLAYQPVVDAKTNVVTGFEALIRWNHPERGNISPALFIPIAEETNLIGELGEWALQKACEQAATWPGRLRVAVNVSPIQFANDLLPKLIEGALSTSGLSPDRLELEITEGVFLQESSDTDAMFQALKKIGVRLALDDFGTGYSSLGYLRTAPFDKIKIDQSFVRTATEPGSRDGAIIAAIVALADALDMDTTAEGIESLDQLAMIRDLNVSHVQGYVYSQAVSNEVLLERLQAGEWSISPSGPAVTRGDRLSMFRKIGAIHENHCYNVVLRNLSVSGALIEGILDVPEGTNFVLDFGDGQLAVSTVVRSMGHQQGLAFEERLVNDGNGGLCTSRRISPYMLAAAGMPISNLPPGYYQSTEAEPRPKSLPVFSTVSDWKAG</sequence>
<dbReference type="PANTHER" id="PTHR44757:SF2">
    <property type="entry name" value="BIOFILM ARCHITECTURE MAINTENANCE PROTEIN MBAA"/>
    <property type="match status" value="1"/>
</dbReference>
<dbReference type="InterPro" id="IPR052155">
    <property type="entry name" value="Biofilm_reg_signaling"/>
</dbReference>
<dbReference type="EMBL" id="CP035733">
    <property type="protein sequence ID" value="QGY81052.1"/>
    <property type="molecule type" value="Genomic_DNA"/>
</dbReference>
<dbReference type="CDD" id="cd00130">
    <property type="entry name" value="PAS"/>
    <property type="match status" value="1"/>
</dbReference>